<evidence type="ECO:0000256" key="5">
    <source>
        <dbReference type="ARBA" id="ARBA00022801"/>
    </source>
</evidence>
<organism evidence="9 10">
    <name type="scientific">Candidatus Synchoanobacter obligatus</name>
    <dbReference type="NCBI Taxonomy" id="2919597"/>
    <lineage>
        <taxon>Bacteria</taxon>
        <taxon>Pseudomonadati</taxon>
        <taxon>Pseudomonadota</taxon>
        <taxon>Gammaproteobacteria</taxon>
        <taxon>Candidatus Comchoanobacterales</taxon>
        <taxon>Candidatus Comchoanobacteraceae</taxon>
        <taxon>Candidatus Synchoanobacter</taxon>
    </lineage>
</organism>
<dbReference type="EMBL" id="JAKUDN010000001">
    <property type="protein sequence ID" value="MCP8351752.1"/>
    <property type="molecule type" value="Genomic_DNA"/>
</dbReference>
<accession>A0ABT1L3F1</accession>
<dbReference type="RefSeq" id="WP_258568867.1">
    <property type="nucleotide sequence ID" value="NZ_JAKUDN010000001.1"/>
</dbReference>
<dbReference type="PANTHER" id="PTHR20854:SF4">
    <property type="entry name" value="INOSITOL-1-MONOPHOSPHATASE-RELATED"/>
    <property type="match status" value="1"/>
</dbReference>
<evidence type="ECO:0000256" key="1">
    <source>
        <dbReference type="ARBA" id="ARBA00001033"/>
    </source>
</evidence>
<keyword evidence="6" id="KW-0805">Transcription regulation</keyword>
<proteinExistence type="inferred from homology"/>
<dbReference type="InterPro" id="IPR020583">
    <property type="entry name" value="Inositol_monoP_metal-BS"/>
</dbReference>
<evidence type="ECO:0000313" key="10">
    <source>
        <dbReference type="Proteomes" id="UP001320768"/>
    </source>
</evidence>
<sequence>MNHHALLNTAFKEVRQCCQHILQGYDRLNSAKPSKEDREQFISSIDADVQHVLISQLKEYYPTHKFVAEEPSSEASQQLPEHDNVWVIDPIDGSNNYMHHIPFFAVSICYYSQGEAKAALVYDPINDELFTAIEGKGALLNQRRIYSSHCKELSEAVCGIEGRSGHHQNIESQVRTTRKLGCTSLTLCYAACGRFDLSVCEKPHLWDIAAGLLIAKEAGLVLYNEAKEDYQLDDAYLYTSTLSLKKQV</sequence>
<dbReference type="InterPro" id="IPR000760">
    <property type="entry name" value="Inositol_monophosphatase-like"/>
</dbReference>
<gene>
    <name evidence="9" type="ORF">MKS91_00380</name>
</gene>
<keyword evidence="10" id="KW-1185">Reference proteome</keyword>
<comment type="similarity">
    <text evidence="3 8">Belongs to the inositol monophosphatase superfamily.</text>
</comment>
<protein>
    <recommendedName>
        <fullName evidence="8">Inositol-1-monophosphatase</fullName>
        <ecNumber evidence="8">3.1.3.25</ecNumber>
    </recommendedName>
</protein>
<evidence type="ECO:0000313" key="9">
    <source>
        <dbReference type="EMBL" id="MCP8351752.1"/>
    </source>
</evidence>
<comment type="caution">
    <text evidence="9">The sequence shown here is derived from an EMBL/GenBank/DDBJ whole genome shotgun (WGS) entry which is preliminary data.</text>
</comment>
<keyword evidence="6" id="KW-0889">Transcription antitermination</keyword>
<name>A0ABT1L3F1_9GAMM</name>
<evidence type="ECO:0000256" key="6">
    <source>
        <dbReference type="ARBA" id="ARBA00022814"/>
    </source>
</evidence>
<keyword evidence="5 8" id="KW-0378">Hydrolase</keyword>
<dbReference type="Proteomes" id="UP001320768">
    <property type="component" value="Unassembled WGS sequence"/>
</dbReference>
<evidence type="ECO:0000256" key="2">
    <source>
        <dbReference type="ARBA" id="ARBA00001946"/>
    </source>
</evidence>
<dbReference type="PROSITE" id="PS00629">
    <property type="entry name" value="IMP_1"/>
    <property type="match status" value="1"/>
</dbReference>
<comment type="cofactor">
    <cofactor evidence="2 8">
        <name>Mg(2+)</name>
        <dbReference type="ChEBI" id="CHEBI:18420"/>
    </cofactor>
</comment>
<keyword evidence="7 8" id="KW-0460">Magnesium</keyword>
<dbReference type="EC" id="3.1.3.25" evidence="8"/>
<dbReference type="PANTHER" id="PTHR20854">
    <property type="entry name" value="INOSITOL MONOPHOSPHATASE"/>
    <property type="match status" value="1"/>
</dbReference>
<evidence type="ECO:0000256" key="4">
    <source>
        <dbReference type="ARBA" id="ARBA00022723"/>
    </source>
</evidence>
<dbReference type="InterPro" id="IPR033942">
    <property type="entry name" value="IMPase"/>
</dbReference>
<evidence type="ECO:0000256" key="3">
    <source>
        <dbReference type="ARBA" id="ARBA00009759"/>
    </source>
</evidence>
<reference evidence="9 10" key="1">
    <citation type="journal article" date="2022" name="Nat. Microbiol.">
        <title>The microbiome of a bacterivorous marine choanoflagellate contains a resource-demanding obligate bacterial associate.</title>
        <authorList>
            <person name="Needham D.M."/>
            <person name="Poirier C."/>
            <person name="Bachy C."/>
            <person name="George E.E."/>
            <person name="Wilken S."/>
            <person name="Yung C.C.M."/>
            <person name="Limardo A.J."/>
            <person name="Morando M."/>
            <person name="Sudek L."/>
            <person name="Malmstrom R.R."/>
            <person name="Keeling P.J."/>
            <person name="Santoro A.E."/>
            <person name="Worden A.Z."/>
        </authorList>
    </citation>
    <scope>NUCLEOTIDE SEQUENCE [LARGE SCALE GENOMIC DNA]</scope>
    <source>
        <strain evidence="9 10">Comchoano-2</strain>
    </source>
</reference>
<dbReference type="Pfam" id="PF00459">
    <property type="entry name" value="Inositol_P"/>
    <property type="match status" value="1"/>
</dbReference>
<dbReference type="Gene3D" id="3.40.190.80">
    <property type="match status" value="1"/>
</dbReference>
<evidence type="ECO:0000256" key="8">
    <source>
        <dbReference type="RuleBase" id="RU364068"/>
    </source>
</evidence>
<keyword evidence="4 8" id="KW-0479">Metal-binding</keyword>
<keyword evidence="6" id="KW-0804">Transcription</keyword>
<dbReference type="CDD" id="cd01639">
    <property type="entry name" value="IMPase"/>
    <property type="match status" value="1"/>
</dbReference>
<evidence type="ECO:0000256" key="7">
    <source>
        <dbReference type="ARBA" id="ARBA00022842"/>
    </source>
</evidence>
<comment type="catalytic activity">
    <reaction evidence="1 8">
        <text>a myo-inositol phosphate + H2O = myo-inositol + phosphate</text>
        <dbReference type="Rhea" id="RHEA:24056"/>
        <dbReference type="ChEBI" id="CHEBI:15377"/>
        <dbReference type="ChEBI" id="CHEBI:17268"/>
        <dbReference type="ChEBI" id="CHEBI:43474"/>
        <dbReference type="ChEBI" id="CHEBI:84139"/>
        <dbReference type="EC" id="3.1.3.25"/>
    </reaction>
</comment>
<dbReference type="PRINTS" id="PR00377">
    <property type="entry name" value="IMPHPHTASES"/>
</dbReference>
<dbReference type="SUPFAM" id="SSF56655">
    <property type="entry name" value="Carbohydrate phosphatase"/>
    <property type="match status" value="1"/>
</dbReference>
<dbReference type="Gene3D" id="3.30.540.10">
    <property type="entry name" value="Fructose-1,6-Bisphosphatase, subunit A, domain 1"/>
    <property type="match status" value="1"/>
</dbReference>